<dbReference type="Proteomes" id="UP001597260">
    <property type="component" value="Unassembled WGS sequence"/>
</dbReference>
<comment type="similarity">
    <text evidence="1">In the N-terminal section; belongs to the CRISPR-associated nuclease Cas3-HD family.</text>
</comment>
<dbReference type="Gene3D" id="1.10.3210.30">
    <property type="match status" value="1"/>
</dbReference>
<dbReference type="SMART" id="SM00487">
    <property type="entry name" value="DEXDc"/>
    <property type="match status" value="1"/>
</dbReference>
<keyword evidence="8" id="KW-0067">ATP-binding</keyword>
<proteinExistence type="inferred from homology"/>
<dbReference type="PROSITE" id="PS51643">
    <property type="entry name" value="HD_CAS3"/>
    <property type="match status" value="1"/>
</dbReference>
<evidence type="ECO:0000259" key="11">
    <source>
        <dbReference type="PROSITE" id="PS51643"/>
    </source>
</evidence>
<evidence type="ECO:0000259" key="10">
    <source>
        <dbReference type="PROSITE" id="PS51192"/>
    </source>
</evidence>
<evidence type="ECO:0000313" key="12">
    <source>
        <dbReference type="EMBL" id="MFD1325424.1"/>
    </source>
</evidence>
<dbReference type="InterPro" id="IPR006474">
    <property type="entry name" value="Helicase_Cas3_CRISPR-ass_core"/>
</dbReference>
<gene>
    <name evidence="12" type="primary">cas3</name>
    <name evidence="12" type="ORF">ACFQ4H_30505</name>
</gene>
<dbReference type="InterPro" id="IPR006483">
    <property type="entry name" value="CRISPR-assoc_Cas3_HD"/>
</dbReference>
<dbReference type="Pfam" id="PF18019">
    <property type="entry name" value="Cas3_HD"/>
    <property type="match status" value="1"/>
</dbReference>
<dbReference type="EMBL" id="JBHTMP010000078">
    <property type="protein sequence ID" value="MFD1325424.1"/>
    <property type="molecule type" value="Genomic_DNA"/>
</dbReference>
<dbReference type="Pfam" id="PF22590">
    <property type="entry name" value="Cas3-like_C_2"/>
    <property type="match status" value="1"/>
</dbReference>
<evidence type="ECO:0000256" key="2">
    <source>
        <dbReference type="ARBA" id="ARBA00009046"/>
    </source>
</evidence>
<dbReference type="SUPFAM" id="SSF52540">
    <property type="entry name" value="P-loop containing nucleoside triphosphate hydrolases"/>
    <property type="match status" value="1"/>
</dbReference>
<evidence type="ECO:0000256" key="3">
    <source>
        <dbReference type="ARBA" id="ARBA00022722"/>
    </source>
</evidence>
<accession>A0ABW3YQC4</accession>
<protein>
    <submittedName>
        <fullName evidence="12">CRISPR-associated helicase Cas3</fullName>
    </submittedName>
</protein>
<dbReference type="NCBIfam" id="TIGR01596">
    <property type="entry name" value="cas3_HD"/>
    <property type="match status" value="1"/>
</dbReference>
<comment type="caution">
    <text evidence="12">The sequence shown here is derived from an EMBL/GenBank/DDBJ whole genome shotgun (WGS) entry which is preliminary data.</text>
</comment>
<keyword evidence="5" id="KW-0547">Nucleotide-binding</keyword>
<dbReference type="NCBIfam" id="TIGR01587">
    <property type="entry name" value="cas3_core"/>
    <property type="match status" value="1"/>
</dbReference>
<dbReference type="PANTHER" id="PTHR47963">
    <property type="entry name" value="DEAD-BOX ATP-DEPENDENT RNA HELICASE 47, MITOCHONDRIAL"/>
    <property type="match status" value="1"/>
</dbReference>
<name>A0ABW3YQC4_9ACTN</name>
<keyword evidence="13" id="KW-1185">Reference proteome</keyword>
<dbReference type="InterPro" id="IPR001650">
    <property type="entry name" value="Helicase_C-like"/>
</dbReference>
<dbReference type="InterPro" id="IPR038257">
    <property type="entry name" value="CRISPR-assoc_Cas3_HD_sf"/>
</dbReference>
<evidence type="ECO:0000256" key="6">
    <source>
        <dbReference type="ARBA" id="ARBA00022801"/>
    </source>
</evidence>
<organism evidence="12 13">
    <name type="scientific">Micromonospora sonneratiae</name>
    <dbReference type="NCBI Taxonomy" id="1184706"/>
    <lineage>
        <taxon>Bacteria</taxon>
        <taxon>Bacillati</taxon>
        <taxon>Actinomycetota</taxon>
        <taxon>Actinomycetes</taxon>
        <taxon>Micromonosporales</taxon>
        <taxon>Micromonosporaceae</taxon>
        <taxon>Micromonospora</taxon>
    </lineage>
</organism>
<dbReference type="Pfam" id="PF00270">
    <property type="entry name" value="DEAD"/>
    <property type="match status" value="1"/>
</dbReference>
<keyword evidence="3" id="KW-0540">Nuclease</keyword>
<dbReference type="InterPro" id="IPR050547">
    <property type="entry name" value="DEAD_box_RNA_helicases"/>
</dbReference>
<dbReference type="InterPro" id="IPR041372">
    <property type="entry name" value="Cas3_C"/>
</dbReference>
<evidence type="ECO:0000256" key="4">
    <source>
        <dbReference type="ARBA" id="ARBA00022723"/>
    </source>
</evidence>
<dbReference type="Gene3D" id="3.40.50.300">
    <property type="entry name" value="P-loop containing nucleotide triphosphate hydrolases"/>
    <property type="match status" value="2"/>
</dbReference>
<evidence type="ECO:0000256" key="7">
    <source>
        <dbReference type="ARBA" id="ARBA00022806"/>
    </source>
</evidence>
<feature type="domain" description="Helicase ATP-binding" evidence="10">
    <location>
        <begin position="286"/>
        <end position="494"/>
    </location>
</feature>
<dbReference type="PANTHER" id="PTHR47963:SF9">
    <property type="entry name" value="CRISPR-ASSOCIATED ENDONUCLEASE_HELICASE CAS3"/>
    <property type="match status" value="1"/>
</dbReference>
<dbReference type="SMART" id="SM00490">
    <property type="entry name" value="HELICc"/>
    <property type="match status" value="1"/>
</dbReference>
<reference evidence="13" key="1">
    <citation type="journal article" date="2019" name="Int. J. Syst. Evol. Microbiol.">
        <title>The Global Catalogue of Microorganisms (GCM) 10K type strain sequencing project: providing services to taxonomists for standard genome sequencing and annotation.</title>
        <authorList>
            <consortium name="The Broad Institute Genomics Platform"/>
            <consortium name="The Broad Institute Genome Sequencing Center for Infectious Disease"/>
            <person name="Wu L."/>
            <person name="Ma J."/>
        </authorList>
    </citation>
    <scope>NUCLEOTIDE SEQUENCE [LARGE SCALE GENOMIC DNA]</scope>
    <source>
        <strain evidence="13">JCM 31037</strain>
    </source>
</reference>
<dbReference type="InterPro" id="IPR011545">
    <property type="entry name" value="DEAD/DEAH_box_helicase_dom"/>
</dbReference>
<keyword evidence="9" id="KW-0051">Antiviral defense</keyword>
<dbReference type="InterPro" id="IPR054712">
    <property type="entry name" value="Cas3-like_dom"/>
</dbReference>
<keyword evidence="4" id="KW-0479">Metal-binding</keyword>
<comment type="similarity">
    <text evidence="2">In the central section; belongs to the CRISPR-associated helicase Cas3 family.</text>
</comment>
<evidence type="ECO:0000256" key="5">
    <source>
        <dbReference type="ARBA" id="ARBA00022741"/>
    </source>
</evidence>
<dbReference type="InterPro" id="IPR014001">
    <property type="entry name" value="Helicase_ATP-bd"/>
</dbReference>
<evidence type="ECO:0000313" key="13">
    <source>
        <dbReference type="Proteomes" id="UP001597260"/>
    </source>
</evidence>
<keyword evidence="7" id="KW-0347">Helicase</keyword>
<feature type="domain" description="HD Cas3-type" evidence="11">
    <location>
        <begin position="18"/>
        <end position="213"/>
    </location>
</feature>
<evidence type="ECO:0000256" key="8">
    <source>
        <dbReference type="ARBA" id="ARBA00022840"/>
    </source>
</evidence>
<evidence type="ECO:0000256" key="9">
    <source>
        <dbReference type="ARBA" id="ARBA00023118"/>
    </source>
</evidence>
<dbReference type="InterPro" id="IPR027417">
    <property type="entry name" value="P-loop_NTPase"/>
</dbReference>
<evidence type="ECO:0000256" key="1">
    <source>
        <dbReference type="ARBA" id="ARBA00006847"/>
    </source>
</evidence>
<sequence>MDHDMPDVDLRVWGKSKGLASPYPLIWHLVDTAAVARALWDRYLTAGQRRTIADGMGAAEEQAKSLVMLWAALHDLGKATPGFQGHDPGAAACLAGDPDFGLERGSKPLRHERATHLSLMELLAGYGYANLGPFSRRPCYLVAQMLGGHHGEFRRAEVHDPDRRYLGGAGWGRQRSALVRILDQVLGCPKPPDALSGPTMVLVTGLIILADWLVSQESFLRKQLKVVPSDVSVEIVAAHLAALRKPVERLLDEAGLGRPRLGAAAFTEIYPFAPNALQQSLIDELLPQVDGPGLLVVTAATGDGKTEAAMVPARVLAERCGASGFYFALPTMATADQMYKRTREFVAKLAEEQTALTLLHSMSWLNPAYQTQVAVQSASPSAITSTDEDTRVVAPRWLRGRKRGLLASFAVGTIDQALVGVLTTKHNVLRLLGLSSKVFIVDEAHAYDEYMQRVLCKLLDWLGAFGCPVILLSATIPVSQVRKLAAAYQHGAGVASPAVVEINYPGWTFVPAQPGRDPITISPSAQARVVSGRSIDLEVDVRPVRHLATNEADGQDHLDRRAVIRNCLAPLLEQGGCAAVVCNTVADSQATYKVLRDWGGADVEVRLLHSRFPAWQREEITEEITTRLGKNADNRPTRMIVVATQVIEQSLDLDFDLVVSDLAPMAQLLQRAGRCQRHRHHRYPWAPRPRLVILDPRGGSGYSKPVHWGDVYHPYLLRATHLRLADVTRIAIPEDVQGHVEAVYGPPSATIPELDSEYVDYMSCGIASRQVADLGLVPDAANVGDLAYLSGDGISEERASTRLGADSVRVVCCYQDGSGDRWLDERGTRPLPLVGARHDGSLSFDQVREILAHGIPVRESLLPGYAPTAGLPDAWQDNAWLSEIRLLNFDLSPDGVAPIDVGDRRIWLDAELGLIVHKGATR</sequence>
<dbReference type="RefSeq" id="WP_377577743.1">
    <property type="nucleotide sequence ID" value="NZ_JBHTMP010000078.1"/>
</dbReference>
<keyword evidence="6" id="KW-0378">Hydrolase</keyword>
<dbReference type="CDD" id="cd09641">
    <property type="entry name" value="Cas3''_I"/>
    <property type="match status" value="1"/>
</dbReference>
<dbReference type="PROSITE" id="PS51192">
    <property type="entry name" value="HELICASE_ATP_BIND_1"/>
    <property type="match status" value="1"/>
</dbReference>
<dbReference type="CDD" id="cd17930">
    <property type="entry name" value="DEXHc_cas3"/>
    <property type="match status" value="1"/>
</dbReference>
<dbReference type="Pfam" id="PF18395">
    <property type="entry name" value="Cas3_C"/>
    <property type="match status" value="1"/>
</dbReference>